<name>A0ABU3LSG9_9ACTN</name>
<keyword evidence="2" id="KW-1185">Reference proteome</keyword>
<evidence type="ECO:0000313" key="1">
    <source>
        <dbReference type="EMBL" id="MDT7842174.1"/>
    </source>
</evidence>
<comment type="caution">
    <text evidence="1">The sequence shown here is derived from an EMBL/GenBank/DDBJ whole genome shotgun (WGS) entry which is preliminary data.</text>
</comment>
<protein>
    <submittedName>
        <fullName evidence="1">Uncharacterized protein</fullName>
    </submittedName>
</protein>
<gene>
    <name evidence="1" type="ORF">RQC66_15650</name>
</gene>
<organism evidence="1 2">
    <name type="scientific">Streptomyces justiciae</name>
    <dbReference type="NCBI Taxonomy" id="2780140"/>
    <lineage>
        <taxon>Bacteria</taxon>
        <taxon>Bacillati</taxon>
        <taxon>Actinomycetota</taxon>
        <taxon>Actinomycetes</taxon>
        <taxon>Kitasatosporales</taxon>
        <taxon>Streptomycetaceae</taxon>
        <taxon>Streptomyces</taxon>
    </lineage>
</organism>
<dbReference type="EMBL" id="JAVTLL010000009">
    <property type="protein sequence ID" value="MDT7842174.1"/>
    <property type="molecule type" value="Genomic_DNA"/>
</dbReference>
<reference evidence="2" key="1">
    <citation type="submission" date="2023-07" db="EMBL/GenBank/DDBJ databases">
        <title>Draft genome sequence of the endophytic actinobacterium Streptomyces justiciae WPN32, a potential antibiotic producer.</title>
        <authorList>
            <person name="Yasawong M."/>
            <person name="Pana W."/>
            <person name="Ganta P."/>
            <person name="Santapan N."/>
            <person name="Songngamsuk T."/>
            <person name="Phatcharaharikarn M."/>
            <person name="Kerdtoob S."/>
            <person name="Nantapong N."/>
        </authorList>
    </citation>
    <scope>NUCLEOTIDE SEQUENCE [LARGE SCALE GENOMIC DNA]</scope>
    <source>
        <strain evidence="2">WPN32</strain>
    </source>
</reference>
<proteinExistence type="predicted"/>
<dbReference type="Proteomes" id="UP001257948">
    <property type="component" value="Unassembled WGS sequence"/>
</dbReference>
<accession>A0ABU3LSG9</accession>
<dbReference type="RefSeq" id="WP_314201521.1">
    <property type="nucleotide sequence ID" value="NZ_JAVTLL010000009.1"/>
</dbReference>
<sequence>MNVPTRKSVDGPARHRMLGIYLNDHLAGATSGSALARRMVQEHRASAYGGDLDKLATEIAQDRQALAGMLADLDVPVRRYKLGLAWLAERIGRVKPNGRLLRRSGLAVLVELEALRLGAQGKASLWRALLPVSALEPRLDADRLEQLLRRAEQQIRTLDSLHARAVVQVFRLHPRPTARTAS</sequence>
<evidence type="ECO:0000313" key="2">
    <source>
        <dbReference type="Proteomes" id="UP001257948"/>
    </source>
</evidence>